<sequence length="118" mass="13833">MTKRRLTHDLISISGLTLCLGFILIYFSFHYVIRDYVNQMTREAMQTHFLVLDSINQKKDIPDIVSENNVFVWSQYAIVDQEKQSLFTSDAKQKKKDKLSTIIYWNTACKKPPKLTRA</sequence>
<dbReference type="Proteomes" id="UP000003330">
    <property type="component" value="Unassembled WGS sequence"/>
</dbReference>
<evidence type="ECO:0000313" key="3">
    <source>
        <dbReference type="Proteomes" id="UP000003330"/>
    </source>
</evidence>
<keyword evidence="1" id="KW-0812">Transmembrane</keyword>
<protein>
    <submittedName>
        <fullName evidence="2">Uncharacterized protein</fullName>
    </submittedName>
</protein>
<keyword evidence="1" id="KW-0472">Membrane</keyword>
<keyword evidence="3" id="KW-1185">Reference proteome</keyword>
<dbReference type="EMBL" id="AEUX02000007">
    <property type="protein sequence ID" value="EHI69078.1"/>
    <property type="molecule type" value="Genomic_DNA"/>
</dbReference>
<organism evidence="2 3">
    <name type="scientific">Streptococcus ictaluri 707-05</name>
    <dbReference type="NCBI Taxonomy" id="764299"/>
    <lineage>
        <taxon>Bacteria</taxon>
        <taxon>Bacillati</taxon>
        <taxon>Bacillota</taxon>
        <taxon>Bacilli</taxon>
        <taxon>Lactobacillales</taxon>
        <taxon>Streptococcaceae</taxon>
        <taxon>Streptococcus</taxon>
    </lineage>
</organism>
<reference evidence="2 3" key="1">
    <citation type="journal article" date="2014" name="Int. J. Syst. Evol. Microbiol.">
        <title>Phylogenomics and the dynamic genome evolution of the genus Streptococcus.</title>
        <authorList>
            <consortium name="The Broad Institute Genome Sequencing Platform"/>
            <person name="Richards V.P."/>
            <person name="Palmer S.R."/>
            <person name="Pavinski Bitar P.D."/>
            <person name="Qin X."/>
            <person name="Weinstock G.M."/>
            <person name="Highlander S.K."/>
            <person name="Town C.D."/>
            <person name="Burne R.A."/>
            <person name="Stanhope M.J."/>
        </authorList>
    </citation>
    <scope>NUCLEOTIDE SEQUENCE [LARGE SCALE GENOMIC DNA]</scope>
    <source>
        <strain evidence="2 3">707-05</strain>
    </source>
</reference>
<dbReference type="STRING" id="764299.STRIC_1906"/>
<comment type="caution">
    <text evidence="2">The sequence shown here is derived from an EMBL/GenBank/DDBJ whole genome shotgun (WGS) entry which is preliminary data.</text>
</comment>
<proteinExistence type="predicted"/>
<dbReference type="RefSeq" id="WP_008090054.1">
    <property type="nucleotide sequence ID" value="NZ_AEUX02000007.1"/>
</dbReference>
<evidence type="ECO:0000313" key="2">
    <source>
        <dbReference type="EMBL" id="EHI69078.1"/>
    </source>
</evidence>
<keyword evidence="1" id="KW-1133">Transmembrane helix</keyword>
<accession>G5K519</accession>
<name>G5K519_9STRE</name>
<dbReference type="AlphaFoldDB" id="G5K519"/>
<evidence type="ECO:0000256" key="1">
    <source>
        <dbReference type="SAM" id="Phobius"/>
    </source>
</evidence>
<gene>
    <name evidence="2" type="ORF">STRIC_1906</name>
</gene>
<feature type="transmembrane region" description="Helical" evidence="1">
    <location>
        <begin position="12"/>
        <end position="33"/>
    </location>
</feature>